<evidence type="ECO:0000313" key="5">
    <source>
        <dbReference type="Proteomes" id="UP000589552"/>
    </source>
</evidence>
<keyword evidence="2" id="KW-0812">Transmembrane</keyword>
<keyword evidence="2" id="KW-0472">Membrane</keyword>
<name>A0A7X9XTN8_9CORY</name>
<accession>A0A7X9XTN8</accession>
<evidence type="ECO:0000256" key="1">
    <source>
        <dbReference type="SAM" id="MobiDB-lite"/>
    </source>
</evidence>
<dbReference type="InterPro" id="IPR058488">
    <property type="entry name" value="DUF8175"/>
</dbReference>
<evidence type="ECO:0000313" key="4">
    <source>
        <dbReference type="EMBL" id="NMF09962.1"/>
    </source>
</evidence>
<evidence type="ECO:0000259" key="3">
    <source>
        <dbReference type="Pfam" id="PF26526"/>
    </source>
</evidence>
<gene>
    <name evidence="4" type="ORF">HF852_10210</name>
</gene>
<feature type="region of interest" description="Disordered" evidence="1">
    <location>
        <begin position="35"/>
        <end position="63"/>
    </location>
</feature>
<feature type="domain" description="DUF8175" evidence="3">
    <location>
        <begin position="92"/>
        <end position="256"/>
    </location>
</feature>
<keyword evidence="2" id="KW-1133">Transmembrane helix</keyword>
<comment type="caution">
    <text evidence="4">The sequence shown here is derived from an EMBL/GenBank/DDBJ whole genome shotgun (WGS) entry which is preliminary data.</text>
</comment>
<organism evidence="4 5">
    <name type="scientific">Corynebacterium xerosis</name>
    <dbReference type="NCBI Taxonomy" id="1725"/>
    <lineage>
        <taxon>Bacteria</taxon>
        <taxon>Bacillati</taxon>
        <taxon>Actinomycetota</taxon>
        <taxon>Actinomycetes</taxon>
        <taxon>Mycobacteriales</taxon>
        <taxon>Corynebacteriaceae</taxon>
        <taxon>Corynebacterium</taxon>
    </lineage>
</organism>
<feature type="transmembrane region" description="Helical" evidence="2">
    <location>
        <begin position="12"/>
        <end position="32"/>
    </location>
</feature>
<evidence type="ECO:0000256" key="2">
    <source>
        <dbReference type="SAM" id="Phobius"/>
    </source>
</evidence>
<sequence>MKNVVKPGRTAAIVAVVLAIVVAVVVVARLVVPGSGQGDEVGQEPPVPTAAPGPGHVPGVSSDVWGRQVVTPEGDIAAPLGEATTSDDLCEIQPEVSIQTSYGAQTLWSTHSGPSAVTRAVPTGYSRDATGAALAGWNLRAAMFAGGEVSREAMKKHLLFGAQQEEMARLADSETYVRDEGMLGLLAPDGVRVVTCKDDFMVIEMAHRLYGDESGRIDDEQWDVMRFTMAWDDGWKLDVPAMAQGGQIITDLDGWTLWQF</sequence>
<reference evidence="4 5" key="1">
    <citation type="submission" date="2020-04" db="EMBL/GenBank/DDBJ databases">
        <authorList>
            <person name="Hitch T.C.A."/>
            <person name="Wylensek D."/>
            <person name="Clavel T."/>
        </authorList>
    </citation>
    <scope>NUCLEOTIDE SEQUENCE [LARGE SCALE GENOMIC DNA]</scope>
    <source>
        <strain evidence="4 5">BL-383-APC-2I</strain>
    </source>
</reference>
<protein>
    <recommendedName>
        <fullName evidence="3">DUF8175 domain-containing protein</fullName>
    </recommendedName>
</protein>
<proteinExistence type="predicted"/>
<dbReference type="EMBL" id="JABAGA010000006">
    <property type="protein sequence ID" value="NMF09962.1"/>
    <property type="molecule type" value="Genomic_DNA"/>
</dbReference>
<dbReference type="AlphaFoldDB" id="A0A7X9XTN8"/>
<dbReference type="Proteomes" id="UP000589552">
    <property type="component" value="Unassembled WGS sequence"/>
</dbReference>
<dbReference type="RefSeq" id="WP_168938171.1">
    <property type="nucleotide sequence ID" value="NZ_JABAGA010000006.1"/>
</dbReference>
<dbReference type="Pfam" id="PF26526">
    <property type="entry name" value="DUF8175"/>
    <property type="match status" value="1"/>
</dbReference>